<accession>A0AAV9XNX0</accession>
<comment type="caution">
    <text evidence="2">The sequence shown here is derived from an EMBL/GenBank/DDBJ whole genome shotgun (WGS) entry which is preliminary data.</text>
</comment>
<evidence type="ECO:0000313" key="2">
    <source>
        <dbReference type="EMBL" id="KAK6543812.1"/>
    </source>
</evidence>
<dbReference type="EMBL" id="JAVHJO010000001">
    <property type="protein sequence ID" value="KAK6543812.1"/>
    <property type="molecule type" value="Genomic_DNA"/>
</dbReference>
<protein>
    <submittedName>
        <fullName evidence="2">Uncharacterized protein</fullName>
    </submittedName>
</protein>
<evidence type="ECO:0000256" key="1">
    <source>
        <dbReference type="SAM" id="SignalP"/>
    </source>
</evidence>
<feature type="signal peptide" evidence="1">
    <location>
        <begin position="1"/>
        <end position="17"/>
    </location>
</feature>
<sequence length="195" mass="20984">MFFQIIFLSLLSHLAVANNITMTLFPAIPQVSEIAANSTVLAGIRTYISSGASIIWGINAKRAKTAPATVPYDDDFYIDITTYSYQTEGRQVLTFFTGMPLSAIATADCKVTSSVSDAVTCQITTTPTAAPTAGATIKPIDFEMIWQGDNVVDYYYPFEFAVAFASSAVGLRMERVGQVVPGFVVAIVVTVLLLL</sequence>
<feature type="chain" id="PRO_5043609085" evidence="1">
    <location>
        <begin position="18"/>
        <end position="195"/>
    </location>
</feature>
<gene>
    <name evidence="2" type="ORF">TWF694_000542</name>
</gene>
<keyword evidence="1" id="KW-0732">Signal</keyword>
<dbReference type="Proteomes" id="UP001365542">
    <property type="component" value="Unassembled WGS sequence"/>
</dbReference>
<organism evidence="2 3">
    <name type="scientific">Orbilia ellipsospora</name>
    <dbReference type="NCBI Taxonomy" id="2528407"/>
    <lineage>
        <taxon>Eukaryota</taxon>
        <taxon>Fungi</taxon>
        <taxon>Dikarya</taxon>
        <taxon>Ascomycota</taxon>
        <taxon>Pezizomycotina</taxon>
        <taxon>Orbiliomycetes</taxon>
        <taxon>Orbiliales</taxon>
        <taxon>Orbiliaceae</taxon>
        <taxon>Orbilia</taxon>
    </lineage>
</organism>
<reference evidence="2 3" key="1">
    <citation type="submission" date="2019-10" db="EMBL/GenBank/DDBJ databases">
        <authorList>
            <person name="Palmer J.M."/>
        </authorList>
    </citation>
    <scope>NUCLEOTIDE SEQUENCE [LARGE SCALE GENOMIC DNA]</scope>
    <source>
        <strain evidence="2 3">TWF694</strain>
    </source>
</reference>
<proteinExistence type="predicted"/>
<keyword evidence="3" id="KW-1185">Reference proteome</keyword>
<dbReference type="AlphaFoldDB" id="A0AAV9XNX0"/>
<evidence type="ECO:0000313" key="3">
    <source>
        <dbReference type="Proteomes" id="UP001365542"/>
    </source>
</evidence>
<name>A0AAV9XNX0_9PEZI</name>